<dbReference type="Gene3D" id="3.30.1340.30">
    <property type="match status" value="4"/>
</dbReference>
<feature type="domain" description="BON" evidence="1">
    <location>
        <begin position="221"/>
        <end position="290"/>
    </location>
</feature>
<protein>
    <submittedName>
        <fullName evidence="2">BON domain-containing protein</fullName>
    </submittedName>
</protein>
<dbReference type="InterPro" id="IPR051686">
    <property type="entry name" value="Lipoprotein_DolP"/>
</dbReference>
<dbReference type="PANTHER" id="PTHR34606">
    <property type="entry name" value="BON DOMAIN-CONTAINING PROTEIN"/>
    <property type="match status" value="1"/>
</dbReference>
<dbReference type="OrthoDB" id="1793159at2"/>
<reference evidence="3" key="1">
    <citation type="submission" date="2016-12" db="EMBL/GenBank/DDBJ databases">
        <title>Draft Genome Sequences od Carboxydothermus pertinax and islandicus, Hydrogenogenic Carboxydotrophic Bacteria.</title>
        <authorList>
            <person name="Fukuyama Y."/>
            <person name="Ohmae K."/>
            <person name="Yoneda Y."/>
            <person name="Yoshida T."/>
            <person name="Sako Y."/>
        </authorList>
    </citation>
    <scope>NUCLEOTIDE SEQUENCE [LARGE SCALE GENOMIC DNA]</scope>
    <source>
        <strain evidence="3">SET</strain>
    </source>
</reference>
<feature type="domain" description="BON" evidence="1">
    <location>
        <begin position="6"/>
        <end position="74"/>
    </location>
</feature>
<dbReference type="EMBL" id="BDJL01000035">
    <property type="protein sequence ID" value="GAV25187.1"/>
    <property type="molecule type" value="Genomic_DNA"/>
</dbReference>
<comment type="caution">
    <text evidence="2">The sequence shown here is derived from an EMBL/GenBank/DDBJ whole genome shotgun (WGS) entry which is preliminary data.</text>
</comment>
<keyword evidence="3" id="KW-1185">Reference proteome</keyword>
<dbReference type="PROSITE" id="PS50914">
    <property type="entry name" value="BON"/>
    <property type="match status" value="4"/>
</dbReference>
<feature type="domain" description="BON" evidence="1">
    <location>
        <begin position="80"/>
        <end position="147"/>
    </location>
</feature>
<feature type="domain" description="BON" evidence="1">
    <location>
        <begin position="152"/>
        <end position="220"/>
    </location>
</feature>
<accession>A0A1L8D250</accession>
<dbReference type="Pfam" id="PF04972">
    <property type="entry name" value="BON"/>
    <property type="match status" value="4"/>
</dbReference>
<evidence type="ECO:0000313" key="2">
    <source>
        <dbReference type="EMBL" id="GAV25187.1"/>
    </source>
</evidence>
<evidence type="ECO:0000259" key="1">
    <source>
        <dbReference type="PROSITE" id="PS50914"/>
    </source>
</evidence>
<dbReference type="Proteomes" id="UP000187338">
    <property type="component" value="Unassembled WGS sequence"/>
</dbReference>
<dbReference type="AlphaFoldDB" id="A0A1L8D250"/>
<sequence>MRDVDFDRGLRERSEEALLIKLKESAVGMNIDVKDGVVKLHGTVDVLSEKKAAEEIIHRIPGVKRVENELTVALDNGNFSDREIEEELNDKLANDPRIEGEIGAKVSNGIVTLQGRVDAAIKEFWARQVAERTRGVVEVRSQVEVLPEMEVDDSKLANEISRQLNNSLHVNRRDIVVEVVNGEVTLKGVVDTPEQALQAELIALGVKGVKRVEKELEFRHGEDEGDKKLTNELREALGKAGLAMVRAVVVDGIAFLHGKVGTPDQRHRAEEVAAKIEGIREVHNAIYITVH</sequence>
<gene>
    <name evidence="2" type="ORF">ciss_11200</name>
</gene>
<dbReference type="STRING" id="661089.ciss_11200"/>
<organism evidence="2 3">
    <name type="scientific">Carboxydothermus islandicus</name>
    <dbReference type="NCBI Taxonomy" id="661089"/>
    <lineage>
        <taxon>Bacteria</taxon>
        <taxon>Bacillati</taxon>
        <taxon>Bacillota</taxon>
        <taxon>Clostridia</taxon>
        <taxon>Thermoanaerobacterales</taxon>
        <taxon>Thermoanaerobacteraceae</taxon>
        <taxon>Carboxydothermus</taxon>
    </lineage>
</organism>
<name>A0A1L8D250_9THEO</name>
<evidence type="ECO:0000313" key="3">
    <source>
        <dbReference type="Proteomes" id="UP000187338"/>
    </source>
</evidence>
<dbReference type="RefSeq" id="WP_075865350.1">
    <property type="nucleotide sequence ID" value="NZ_BDJL01000035.1"/>
</dbReference>
<dbReference type="SMART" id="SM00749">
    <property type="entry name" value="BON"/>
    <property type="match status" value="3"/>
</dbReference>
<dbReference type="InterPro" id="IPR014004">
    <property type="entry name" value="Transpt-assoc_nodulatn_dom_bac"/>
</dbReference>
<proteinExistence type="predicted"/>
<dbReference type="InterPro" id="IPR007055">
    <property type="entry name" value="BON_dom"/>
</dbReference>
<dbReference type="PANTHER" id="PTHR34606:SF15">
    <property type="entry name" value="BON DOMAIN-CONTAINING PROTEIN"/>
    <property type="match status" value="1"/>
</dbReference>